<gene>
    <name evidence="2" type="ORF">IFDJLNFL_1608</name>
    <name evidence="3" type="ORF">MTDSW087_03591</name>
</gene>
<reference evidence="2" key="2">
    <citation type="journal article" date="2021" name="Front. Microbiol.">
        <title>Comprehensive Comparative Genomics and Phenotyping of Methylobacterium Species.</title>
        <authorList>
            <person name="Alessa O."/>
            <person name="Ogura Y."/>
            <person name="Fujitani Y."/>
            <person name="Takami H."/>
            <person name="Hayashi T."/>
            <person name="Sahin N."/>
            <person name="Tani A."/>
        </authorList>
    </citation>
    <scope>NUCLEOTIDE SEQUENCE</scope>
    <source>
        <strain evidence="2">DSM 22415</strain>
    </source>
</reference>
<dbReference type="InterPro" id="IPR037523">
    <property type="entry name" value="VOC_core"/>
</dbReference>
<accession>A0A564G182</accession>
<dbReference type="InterPro" id="IPR029068">
    <property type="entry name" value="Glyas_Bleomycin-R_OHBP_Dase"/>
</dbReference>
<organism evidence="3 4">
    <name type="scientific">Methylobacterium dankookense</name>
    <dbReference type="NCBI Taxonomy" id="560405"/>
    <lineage>
        <taxon>Bacteria</taxon>
        <taxon>Pseudomonadati</taxon>
        <taxon>Pseudomonadota</taxon>
        <taxon>Alphaproteobacteria</taxon>
        <taxon>Hyphomicrobiales</taxon>
        <taxon>Methylobacteriaceae</taxon>
        <taxon>Methylobacterium</taxon>
    </lineage>
</organism>
<dbReference type="Gene3D" id="3.30.720.110">
    <property type="match status" value="1"/>
</dbReference>
<protein>
    <recommendedName>
        <fullName evidence="1">VOC domain-containing protein</fullName>
    </recommendedName>
</protein>
<dbReference type="Proteomes" id="UP001055303">
    <property type="component" value="Unassembled WGS sequence"/>
</dbReference>
<evidence type="ECO:0000313" key="2">
    <source>
        <dbReference type="EMBL" id="GJD55721.1"/>
    </source>
</evidence>
<proteinExistence type="predicted"/>
<sequence length="123" mass="13414">MAEIIPYLFYRDVPAALDWLGRAFGFREVMRHPTPSGMHAEMVFGGARIMMGQGAADARLRPPLVTGTASQGVFVYTDDVAAHCAQAKAAGAEIEQDPADHGYGLTYTVRDLDGHPWFFTQSP</sequence>
<dbReference type="AlphaFoldDB" id="A0A564G182"/>
<dbReference type="PANTHER" id="PTHR34109:SF1">
    <property type="entry name" value="VOC DOMAIN-CONTAINING PROTEIN"/>
    <property type="match status" value="1"/>
</dbReference>
<evidence type="ECO:0000313" key="4">
    <source>
        <dbReference type="Proteomes" id="UP000401717"/>
    </source>
</evidence>
<keyword evidence="5" id="KW-1185">Reference proteome</keyword>
<dbReference type="OrthoDB" id="9806868at2"/>
<dbReference type="SUPFAM" id="SSF54593">
    <property type="entry name" value="Glyoxalase/Bleomycin resistance protein/Dihydroxybiphenyl dioxygenase"/>
    <property type="match status" value="1"/>
</dbReference>
<dbReference type="Pfam" id="PF00903">
    <property type="entry name" value="Glyoxalase"/>
    <property type="match status" value="1"/>
</dbReference>
<dbReference type="Proteomes" id="UP000401717">
    <property type="component" value="Unassembled WGS sequence"/>
</dbReference>
<dbReference type="PROSITE" id="PS51819">
    <property type="entry name" value="VOC"/>
    <property type="match status" value="1"/>
</dbReference>
<name>A0A564G182_9HYPH</name>
<feature type="domain" description="VOC" evidence="1">
    <location>
        <begin position="1"/>
        <end position="122"/>
    </location>
</feature>
<dbReference type="EMBL" id="CABFVH010000025">
    <property type="protein sequence ID" value="VUF13884.1"/>
    <property type="molecule type" value="Genomic_DNA"/>
</dbReference>
<reference evidence="3 4" key="1">
    <citation type="submission" date="2019-06" db="EMBL/GenBank/DDBJ databases">
        <authorList>
            <person name="Rodrigo-Torres L."/>
            <person name="Arahal R. D."/>
            <person name="Lucena T."/>
        </authorList>
    </citation>
    <scope>NUCLEOTIDE SEQUENCE [LARGE SCALE GENOMIC DNA]</scope>
    <source>
        <strain evidence="3 4">SW08-7</strain>
    </source>
</reference>
<evidence type="ECO:0000313" key="5">
    <source>
        <dbReference type="Proteomes" id="UP001055303"/>
    </source>
</evidence>
<dbReference type="Gene3D" id="3.30.720.120">
    <property type="match status" value="1"/>
</dbReference>
<evidence type="ECO:0000313" key="3">
    <source>
        <dbReference type="EMBL" id="VUF13884.1"/>
    </source>
</evidence>
<dbReference type="PANTHER" id="PTHR34109">
    <property type="entry name" value="BNAUNNG04460D PROTEIN-RELATED"/>
    <property type="match status" value="1"/>
</dbReference>
<dbReference type="InterPro" id="IPR004360">
    <property type="entry name" value="Glyas_Fos-R_dOase_dom"/>
</dbReference>
<dbReference type="EMBL" id="BPQI01000037">
    <property type="protein sequence ID" value="GJD55721.1"/>
    <property type="molecule type" value="Genomic_DNA"/>
</dbReference>
<evidence type="ECO:0000259" key="1">
    <source>
        <dbReference type="PROSITE" id="PS51819"/>
    </source>
</evidence>
<dbReference type="RefSeq" id="WP_144766197.1">
    <property type="nucleotide sequence ID" value="NZ_BPQI01000037.1"/>
</dbReference>
<reference evidence="2" key="3">
    <citation type="submission" date="2021-08" db="EMBL/GenBank/DDBJ databases">
        <authorList>
            <person name="Tani A."/>
            <person name="Ola A."/>
            <person name="Ogura Y."/>
            <person name="Katsura K."/>
            <person name="Hayashi T."/>
        </authorList>
    </citation>
    <scope>NUCLEOTIDE SEQUENCE</scope>
    <source>
        <strain evidence="2">DSM 22415</strain>
    </source>
</reference>